<proteinExistence type="predicted"/>
<dbReference type="Pfam" id="PF13306">
    <property type="entry name" value="LRR_5"/>
    <property type="match status" value="1"/>
</dbReference>
<accession>A0ABZ2RQC6</accession>
<dbReference type="PANTHER" id="PTHR45661">
    <property type="entry name" value="SURFACE ANTIGEN"/>
    <property type="match status" value="1"/>
</dbReference>
<gene>
    <name evidence="1" type="ORF">WG617_01195</name>
</gene>
<keyword evidence="2" id="KW-1185">Reference proteome</keyword>
<evidence type="ECO:0000313" key="1">
    <source>
        <dbReference type="EMBL" id="WXL29250.1"/>
    </source>
</evidence>
<dbReference type="PROSITE" id="PS51257">
    <property type="entry name" value="PROKAR_LIPOPROTEIN"/>
    <property type="match status" value="1"/>
</dbReference>
<organism evidence="1 2">
    <name type="scientific">Mycoplasmopsis felifaucium</name>
    <dbReference type="NCBI Taxonomy" id="35768"/>
    <lineage>
        <taxon>Bacteria</taxon>
        <taxon>Bacillati</taxon>
        <taxon>Mycoplasmatota</taxon>
        <taxon>Mycoplasmoidales</taxon>
        <taxon>Metamycoplasmataceae</taxon>
        <taxon>Mycoplasmopsis</taxon>
    </lineage>
</organism>
<evidence type="ECO:0000313" key="2">
    <source>
        <dbReference type="Proteomes" id="UP001477443"/>
    </source>
</evidence>
<dbReference type="SUPFAM" id="SSF52058">
    <property type="entry name" value="L domain-like"/>
    <property type="match status" value="1"/>
</dbReference>
<dbReference type="InterPro" id="IPR026906">
    <property type="entry name" value="LRR_5"/>
</dbReference>
<name>A0ABZ2RQC6_9BACT</name>
<dbReference type="Proteomes" id="UP001477443">
    <property type="component" value="Chromosome"/>
</dbReference>
<dbReference type="RefSeq" id="WP_338822878.1">
    <property type="nucleotide sequence ID" value="NZ_CP148067.1"/>
</dbReference>
<sequence>MNKKIFLTSVLSISAISPVIISAGCKKTVENNTGLTFKYDDQTKTYFVSGVNRIKFDEKNPVVISELVIPSVWDGKAVAAISSEVFYGLNTLTKVTIPSSIQTIGTAAFKDAKNLKEIIFEEGSKLSNIGEAAFQGCTSLEKITMPESLQYIGNNAFKDCNGAKFELTITGENKLFIGSNVFQNVSDSFKIIFSKINEDKINEGSSSIVNWKQGLTPNQIEFKN</sequence>
<reference evidence="1" key="1">
    <citation type="submission" date="2024-03" db="EMBL/GenBank/DDBJ databases">
        <title>Complete genome sequence of Mycoplasma felifaucium Z921 isolated from the trachea of a cheetah.</title>
        <authorList>
            <person name="Spergser J."/>
        </authorList>
    </citation>
    <scope>NUCLEOTIDE SEQUENCE [LARGE SCALE GENOMIC DNA]</scope>
    <source>
        <strain evidence="1">Z921</strain>
    </source>
</reference>
<dbReference type="PANTHER" id="PTHR45661:SF3">
    <property type="entry name" value="IG-LIKE DOMAIN-CONTAINING PROTEIN"/>
    <property type="match status" value="1"/>
</dbReference>
<protein>
    <submittedName>
        <fullName evidence="1">Leucine-rich repeat domain-containing protein</fullName>
    </submittedName>
</protein>
<dbReference type="InterPro" id="IPR032675">
    <property type="entry name" value="LRR_dom_sf"/>
</dbReference>
<dbReference type="Gene3D" id="3.80.10.10">
    <property type="entry name" value="Ribonuclease Inhibitor"/>
    <property type="match status" value="1"/>
</dbReference>
<dbReference type="EMBL" id="CP148067">
    <property type="protein sequence ID" value="WXL29250.1"/>
    <property type="molecule type" value="Genomic_DNA"/>
</dbReference>
<dbReference type="InterPro" id="IPR053139">
    <property type="entry name" value="Surface_bspA-like"/>
</dbReference>